<organism evidence="1 2">
    <name type="scientific">Etheostoma spectabile</name>
    <name type="common">orangethroat darter</name>
    <dbReference type="NCBI Taxonomy" id="54343"/>
    <lineage>
        <taxon>Eukaryota</taxon>
        <taxon>Metazoa</taxon>
        <taxon>Chordata</taxon>
        <taxon>Craniata</taxon>
        <taxon>Vertebrata</taxon>
        <taxon>Euteleostomi</taxon>
        <taxon>Actinopterygii</taxon>
        <taxon>Neopterygii</taxon>
        <taxon>Teleostei</taxon>
        <taxon>Neoteleostei</taxon>
        <taxon>Acanthomorphata</taxon>
        <taxon>Eupercaria</taxon>
        <taxon>Perciformes</taxon>
        <taxon>Percoidei</taxon>
        <taxon>Percidae</taxon>
        <taxon>Etheostomatinae</taxon>
        <taxon>Etheostoma</taxon>
    </lineage>
</organism>
<protein>
    <submittedName>
        <fullName evidence="1">Uncharacterized protein</fullName>
    </submittedName>
</protein>
<accession>A0A5J5CDK7</accession>
<evidence type="ECO:0000313" key="1">
    <source>
        <dbReference type="EMBL" id="KAA8578429.1"/>
    </source>
</evidence>
<dbReference type="EMBL" id="VOFY01000680">
    <property type="protein sequence ID" value="KAA8578429.1"/>
    <property type="molecule type" value="Genomic_DNA"/>
</dbReference>
<sequence length="15" mass="1925">MNRNMNPKHQWNQLN</sequence>
<name>A0A5J5CDK7_9PERO</name>
<dbReference type="Proteomes" id="UP000327493">
    <property type="component" value="Unassembled WGS sequence"/>
</dbReference>
<proteinExistence type="predicted"/>
<comment type="caution">
    <text evidence="1">The sequence shown here is derived from an EMBL/GenBank/DDBJ whole genome shotgun (WGS) entry which is preliminary data.</text>
</comment>
<gene>
    <name evidence="1" type="ORF">FQN60_018715</name>
</gene>
<reference evidence="1 2" key="1">
    <citation type="submission" date="2019-08" db="EMBL/GenBank/DDBJ databases">
        <title>A chromosome-level genome assembly, high-density linkage maps, and genome scans reveal the genomic architecture of hybrid incompatibilities underlying speciation via character displacement in darters (Percidae: Etheostominae).</title>
        <authorList>
            <person name="Moran R.L."/>
            <person name="Catchen J.M."/>
            <person name="Fuller R.C."/>
        </authorList>
    </citation>
    <scope>NUCLEOTIDE SEQUENCE [LARGE SCALE GENOMIC DNA]</scope>
    <source>
        <strain evidence="1">EspeVRDwgs_2016</strain>
        <tissue evidence="1">Muscle</tissue>
    </source>
</reference>
<keyword evidence="2" id="KW-1185">Reference proteome</keyword>
<evidence type="ECO:0000313" key="2">
    <source>
        <dbReference type="Proteomes" id="UP000327493"/>
    </source>
</evidence>